<feature type="active site" description="Nucleophile" evidence="4">
    <location>
        <position position="248"/>
    </location>
</feature>
<evidence type="ECO:0000256" key="1">
    <source>
        <dbReference type="ARBA" id="ARBA00006586"/>
    </source>
</evidence>
<keyword evidence="3" id="KW-0865">Zymogen</keyword>
<name>A0A849IHG3_9HYPH</name>
<keyword evidence="7" id="KW-1185">Reference proteome</keyword>
<accession>A0A849IHG3</accession>
<protein>
    <submittedName>
        <fullName evidence="6">Penicillin acylase family protein</fullName>
    </submittedName>
</protein>
<feature type="binding site" evidence="5">
    <location>
        <position position="323"/>
    </location>
    <ligand>
        <name>Ca(2+)</name>
        <dbReference type="ChEBI" id="CHEBI:29108"/>
    </ligand>
</feature>
<dbReference type="GO" id="GO:0016811">
    <property type="term" value="F:hydrolase activity, acting on carbon-nitrogen (but not peptide) bonds, in linear amides"/>
    <property type="evidence" value="ECO:0007669"/>
    <property type="project" value="InterPro"/>
</dbReference>
<comment type="caution">
    <text evidence="6">The sequence shown here is derived from an EMBL/GenBank/DDBJ whole genome shotgun (WGS) entry which is preliminary data.</text>
</comment>
<dbReference type="Gene3D" id="2.30.120.10">
    <property type="match status" value="1"/>
</dbReference>
<dbReference type="PANTHER" id="PTHR34218:SF4">
    <property type="entry name" value="ACYL-HOMOSERINE LACTONE ACYLASE QUIP"/>
    <property type="match status" value="1"/>
</dbReference>
<comment type="cofactor">
    <cofactor evidence="5">
        <name>Ca(2+)</name>
        <dbReference type="ChEBI" id="CHEBI:29108"/>
    </cofactor>
    <text evidence="5">Binds 1 Ca(2+) ion per dimer.</text>
</comment>
<gene>
    <name evidence="6" type="ORF">HJG44_13320</name>
</gene>
<evidence type="ECO:0000256" key="5">
    <source>
        <dbReference type="PIRSR" id="PIRSR001227-2"/>
    </source>
</evidence>
<evidence type="ECO:0000256" key="4">
    <source>
        <dbReference type="PIRSR" id="PIRSR001227-1"/>
    </source>
</evidence>
<evidence type="ECO:0000256" key="3">
    <source>
        <dbReference type="ARBA" id="ARBA00023145"/>
    </source>
</evidence>
<dbReference type="Proteomes" id="UP000564885">
    <property type="component" value="Unassembled WGS sequence"/>
</dbReference>
<feature type="binding site" evidence="5">
    <location>
        <position position="320"/>
    </location>
    <ligand>
        <name>Ca(2+)</name>
        <dbReference type="ChEBI" id="CHEBI:29108"/>
    </ligand>
</feature>
<comment type="similarity">
    <text evidence="1">Belongs to the peptidase S45 family.</text>
</comment>
<dbReference type="PANTHER" id="PTHR34218">
    <property type="entry name" value="PEPTIDASE S45 PENICILLIN AMIDASE"/>
    <property type="match status" value="1"/>
</dbReference>
<dbReference type="AlphaFoldDB" id="A0A849IHG3"/>
<dbReference type="SUPFAM" id="SSF56235">
    <property type="entry name" value="N-terminal nucleophile aminohydrolases (Ntn hydrolases)"/>
    <property type="match status" value="1"/>
</dbReference>
<dbReference type="CDD" id="cd03747">
    <property type="entry name" value="Ntn_PGA_like"/>
    <property type="match status" value="1"/>
</dbReference>
<dbReference type="Gene3D" id="3.60.20.10">
    <property type="entry name" value="Glutamine Phosphoribosylpyrophosphate, subunit 1, domain 1"/>
    <property type="match status" value="1"/>
</dbReference>
<evidence type="ECO:0000313" key="7">
    <source>
        <dbReference type="Proteomes" id="UP000564885"/>
    </source>
</evidence>
<keyword evidence="2" id="KW-0378">Hydrolase</keyword>
<dbReference type="Gene3D" id="1.10.1400.10">
    <property type="match status" value="1"/>
</dbReference>
<dbReference type="InterPro" id="IPR002692">
    <property type="entry name" value="S45"/>
</dbReference>
<proteinExistence type="inferred from homology"/>
<dbReference type="InterPro" id="IPR014395">
    <property type="entry name" value="Pen/GL7ACA/AHL_acylase"/>
</dbReference>
<dbReference type="Pfam" id="PF01804">
    <property type="entry name" value="Penicil_amidase"/>
    <property type="match status" value="1"/>
</dbReference>
<dbReference type="InterPro" id="IPR043147">
    <property type="entry name" value="Penicillin_amidase_A-knob"/>
</dbReference>
<dbReference type="InterPro" id="IPR023343">
    <property type="entry name" value="Penicillin_amidase_dom1"/>
</dbReference>
<dbReference type="InterPro" id="IPR043146">
    <property type="entry name" value="Penicillin_amidase_N_B-knob"/>
</dbReference>
<evidence type="ECO:0000313" key="6">
    <source>
        <dbReference type="EMBL" id="NNM73363.1"/>
    </source>
</evidence>
<dbReference type="InterPro" id="IPR029055">
    <property type="entry name" value="Ntn_hydrolases_N"/>
</dbReference>
<dbReference type="RefSeq" id="WP_171218818.1">
    <property type="nucleotide sequence ID" value="NZ_JABEPP010000003.1"/>
</dbReference>
<sequence>MTASKTYETAGLSAPAEILVDRYGVAHIRAGSRRDLFFAQGFNAARDRLWQIDLWRKRGLGLLASDFGPGYLEQDRAARLFLYRGDMDAEWRAYGVPDLREIVQAFVDGINAFIGLAGREPELMPPEFAALGTRPGRWAAEDVVRIRSHALVANVLSEALRAQVLAKADLETDLARRSIDPPHEIRIPKGLDPSAVTARVLDDFKLATAPVTFSPERLSATLADGPRWRKVDEFGTVFLDPSAPEDGSNNWAVAPARTATGRPILGSDPHRTYQLPSLRYLVHLTAPGLDVIGAGEPVLPGISFGHNGHSAFSMTIFPTDQEDLIVYETDPGDPDLYRFGDGQERMRTVVETIAVKGAPDQEVTLKFTRHGPVVHEDHARHRAFAVRTVWLEPGSAAYLASIGSMEARSPEAFEAAIRHWNVPPGNQVYADVAGNIAWYASGLAPLRPNHDGLLPVPGDGRYEWDGFHDPSELPRSVNPPSGFVATANEMNLPPGFPAEEVKLGYEWFEYARADRIKAVLGQDTAHTVEASMRLQTDDLSLPALRLLKLMPKEGALSPALQLLSGWDGHLHEDSGPAALFEVWWTRHLKPALLARAAPDPAVRALLSPGDHESLLAALERPGLRPWIRDEQDRTELLVATLADAYAACQTLLGADPKGWRWGDLHHGHFEHPLGAVLPEAAELRDVGPLAKGGSGSTVMNTRYRQSDFRAVAGASFRMVLDVGNWDGSWFINAPGQSGDPRSPHYDDLAPLWASRQYLPLLYSREAVDAAAELRIVLMPS</sequence>
<dbReference type="GO" id="GO:0046872">
    <property type="term" value="F:metal ion binding"/>
    <property type="evidence" value="ECO:0007669"/>
    <property type="project" value="UniProtKB-KW"/>
</dbReference>
<dbReference type="GO" id="GO:0017000">
    <property type="term" value="P:antibiotic biosynthetic process"/>
    <property type="evidence" value="ECO:0007669"/>
    <property type="project" value="InterPro"/>
</dbReference>
<reference evidence="6 7" key="1">
    <citation type="submission" date="2020-04" db="EMBL/GenBank/DDBJ databases">
        <title>Enterovirga sp. isolate from soil.</title>
        <authorList>
            <person name="Chea S."/>
            <person name="Kim D.-U."/>
        </authorList>
    </citation>
    <scope>NUCLEOTIDE SEQUENCE [LARGE SCALE GENOMIC DNA]</scope>
    <source>
        <strain evidence="6 7">DB1703</strain>
    </source>
</reference>
<dbReference type="PIRSF" id="PIRSF001227">
    <property type="entry name" value="Pen_acylase"/>
    <property type="match status" value="1"/>
</dbReference>
<keyword evidence="5" id="KW-0106">Calcium</keyword>
<dbReference type="EMBL" id="JABEPP010000003">
    <property type="protein sequence ID" value="NNM73363.1"/>
    <property type="molecule type" value="Genomic_DNA"/>
</dbReference>
<dbReference type="Gene3D" id="1.10.439.10">
    <property type="entry name" value="Penicillin Amidohydrolase, domain 1"/>
    <property type="match status" value="1"/>
</dbReference>
<organism evidence="6 7">
    <name type="scientific">Enterovirga aerilata</name>
    <dbReference type="NCBI Taxonomy" id="2730920"/>
    <lineage>
        <taxon>Bacteria</taxon>
        <taxon>Pseudomonadati</taxon>
        <taxon>Pseudomonadota</taxon>
        <taxon>Alphaproteobacteria</taxon>
        <taxon>Hyphomicrobiales</taxon>
        <taxon>Methylobacteriaceae</taxon>
        <taxon>Enterovirga</taxon>
    </lineage>
</organism>
<keyword evidence="5" id="KW-0479">Metal-binding</keyword>
<evidence type="ECO:0000256" key="2">
    <source>
        <dbReference type="ARBA" id="ARBA00022801"/>
    </source>
</evidence>